<sequence length="100" mass="11402">MGQEMIQDVHQTPGDGIDHPWLARFSSLGKRAVWELKEEVYHRPIFEGAEFSSEAEKLAASPKDWRDLVSGGSVFREFLSHRFSSGAFSSWEKAMEWLAT</sequence>
<dbReference type="AlphaFoldDB" id="A0A0F9LMM4"/>
<reference evidence="1" key="1">
    <citation type="journal article" date="2015" name="Nature">
        <title>Complex archaea that bridge the gap between prokaryotes and eukaryotes.</title>
        <authorList>
            <person name="Spang A."/>
            <person name="Saw J.H."/>
            <person name="Jorgensen S.L."/>
            <person name="Zaremba-Niedzwiedzka K."/>
            <person name="Martijn J."/>
            <person name="Lind A.E."/>
            <person name="van Eijk R."/>
            <person name="Schleper C."/>
            <person name="Guy L."/>
            <person name="Ettema T.J."/>
        </authorList>
    </citation>
    <scope>NUCLEOTIDE SEQUENCE</scope>
</reference>
<organism evidence="1">
    <name type="scientific">marine sediment metagenome</name>
    <dbReference type="NCBI Taxonomy" id="412755"/>
    <lineage>
        <taxon>unclassified sequences</taxon>
        <taxon>metagenomes</taxon>
        <taxon>ecological metagenomes</taxon>
    </lineage>
</organism>
<comment type="caution">
    <text evidence="1">The sequence shown here is derived from an EMBL/GenBank/DDBJ whole genome shotgun (WGS) entry which is preliminary data.</text>
</comment>
<gene>
    <name evidence="1" type="ORF">LCGC14_1258960</name>
</gene>
<evidence type="ECO:0000313" key="1">
    <source>
        <dbReference type="EMBL" id="KKM88421.1"/>
    </source>
</evidence>
<protein>
    <submittedName>
        <fullName evidence="1">Uncharacterized protein</fullName>
    </submittedName>
</protein>
<accession>A0A0F9LMM4</accession>
<name>A0A0F9LMM4_9ZZZZ</name>
<proteinExistence type="predicted"/>
<dbReference type="EMBL" id="LAZR01006960">
    <property type="protein sequence ID" value="KKM88421.1"/>
    <property type="molecule type" value="Genomic_DNA"/>
</dbReference>